<feature type="transmembrane region" description="Helical" evidence="6">
    <location>
        <begin position="111"/>
        <end position="132"/>
    </location>
</feature>
<sequence length="468" mass="51515">MEKQHSCEHQDVLEKYDDSSVADSLTPEELEQEKKLVRKIDRYILPCMWLMYLLSYMDRTNIGNAKIAGMDKDLNLDSNKYSVALTVFFVSYVVFEVPSNMILTRTRPSRYLATIMFLWGAVTIGMAFTPSYGALVGFRFVMGLLESGFAPGILMILSSWYRKEEQSKRFAVYISAAILSGAFGGLLAGSITSGLHNSHGIAGWRWLFIVEGAGTMGVALVAAFILPDFPSNTSDRKLTAEERRLAIRRLEVDARSRPAEEEPRLSHLQALKLSVVNWRTWLLVVGYMAIVGSSTLSYFYPTLVNGLGYQAKEAQYMTIPIFGVAFVATAITGYLADKNAKWRGVILGAMMTVAMLCSVIICAVYNVKARYALLVIMASGLWASNGLALSYASVTFSSMPNETKAVSLALVNAMGNLAQIYGAYLFPSGDAPKYLTGFGVISGMCLTGVAAYFSLHVLLRRVARRTAE</sequence>
<dbReference type="FunFam" id="1.20.1250.20:FF:000057">
    <property type="entry name" value="MFS general substrate transporter"/>
    <property type="match status" value="1"/>
</dbReference>
<feature type="transmembrane region" description="Helical" evidence="6">
    <location>
        <begin position="316"/>
        <end position="336"/>
    </location>
</feature>
<feature type="domain" description="Major facilitator superfamily (MFS) profile" evidence="7">
    <location>
        <begin position="44"/>
        <end position="460"/>
    </location>
</feature>
<dbReference type="PANTHER" id="PTHR43791">
    <property type="entry name" value="PERMEASE-RELATED"/>
    <property type="match status" value="1"/>
</dbReference>
<feature type="transmembrane region" description="Helical" evidence="6">
    <location>
        <begin position="81"/>
        <end position="99"/>
    </location>
</feature>
<protein>
    <submittedName>
        <fullName evidence="8">Vitamin H transporter</fullName>
    </submittedName>
</protein>
<keyword evidence="2" id="KW-0813">Transport</keyword>
<dbReference type="SUPFAM" id="SSF103473">
    <property type="entry name" value="MFS general substrate transporter"/>
    <property type="match status" value="1"/>
</dbReference>
<organism evidence="8 9">
    <name type="scientific">Pochonia chlamydosporia 170</name>
    <dbReference type="NCBI Taxonomy" id="1380566"/>
    <lineage>
        <taxon>Eukaryota</taxon>
        <taxon>Fungi</taxon>
        <taxon>Dikarya</taxon>
        <taxon>Ascomycota</taxon>
        <taxon>Pezizomycotina</taxon>
        <taxon>Sordariomycetes</taxon>
        <taxon>Hypocreomycetidae</taxon>
        <taxon>Hypocreales</taxon>
        <taxon>Clavicipitaceae</taxon>
        <taxon>Pochonia</taxon>
    </lineage>
</organism>
<dbReference type="PANTHER" id="PTHR43791:SF38">
    <property type="entry name" value="MAJOR FACILITATOR SUPERFAMILY (MFS) PROFILE DOMAIN-CONTAINING PROTEIN"/>
    <property type="match status" value="1"/>
</dbReference>
<dbReference type="PROSITE" id="PS50850">
    <property type="entry name" value="MFS"/>
    <property type="match status" value="1"/>
</dbReference>
<proteinExistence type="predicted"/>
<feature type="transmembrane region" description="Helical" evidence="6">
    <location>
        <begin position="345"/>
        <end position="366"/>
    </location>
</feature>
<dbReference type="Proteomes" id="UP000078397">
    <property type="component" value="Unassembled WGS sequence"/>
</dbReference>
<feature type="transmembrane region" description="Helical" evidence="6">
    <location>
        <begin position="40"/>
        <end position="57"/>
    </location>
</feature>
<dbReference type="RefSeq" id="XP_018143892.1">
    <property type="nucleotide sequence ID" value="XM_018287046.1"/>
</dbReference>
<keyword evidence="3 6" id="KW-0812">Transmembrane</keyword>
<dbReference type="InterPro" id="IPR011701">
    <property type="entry name" value="MFS"/>
</dbReference>
<feature type="transmembrane region" description="Helical" evidence="6">
    <location>
        <begin position="281"/>
        <end position="300"/>
    </location>
</feature>
<feature type="transmembrane region" description="Helical" evidence="6">
    <location>
        <begin position="406"/>
        <end position="426"/>
    </location>
</feature>
<feature type="transmembrane region" description="Helical" evidence="6">
    <location>
        <begin position="372"/>
        <end position="394"/>
    </location>
</feature>
<dbReference type="GO" id="GO:0016020">
    <property type="term" value="C:membrane"/>
    <property type="evidence" value="ECO:0007669"/>
    <property type="project" value="UniProtKB-SubCell"/>
</dbReference>
<dbReference type="GeneID" id="28851040"/>
<reference evidence="8 9" key="1">
    <citation type="journal article" date="2016" name="PLoS Pathog.">
        <title>Biosynthesis of antibiotic leucinostatins in bio-control fungus Purpureocillium lilacinum and their inhibition on phytophthora revealed by genome mining.</title>
        <authorList>
            <person name="Wang G."/>
            <person name="Liu Z."/>
            <person name="Lin R."/>
            <person name="Li E."/>
            <person name="Mao Z."/>
            <person name="Ling J."/>
            <person name="Yang Y."/>
            <person name="Yin W.B."/>
            <person name="Xie B."/>
        </authorList>
    </citation>
    <scope>NUCLEOTIDE SEQUENCE [LARGE SCALE GENOMIC DNA]</scope>
    <source>
        <strain evidence="8">170</strain>
    </source>
</reference>
<evidence type="ECO:0000259" key="7">
    <source>
        <dbReference type="PROSITE" id="PS50850"/>
    </source>
</evidence>
<evidence type="ECO:0000256" key="6">
    <source>
        <dbReference type="SAM" id="Phobius"/>
    </source>
</evidence>
<keyword evidence="9" id="KW-1185">Reference proteome</keyword>
<dbReference type="Gene3D" id="1.20.1250.20">
    <property type="entry name" value="MFS general substrate transporter like domains"/>
    <property type="match status" value="2"/>
</dbReference>
<dbReference type="FunFam" id="1.20.1250.20:FF:000394">
    <property type="entry name" value="MFS general substrate transporter"/>
    <property type="match status" value="1"/>
</dbReference>
<evidence type="ECO:0000256" key="1">
    <source>
        <dbReference type="ARBA" id="ARBA00004141"/>
    </source>
</evidence>
<dbReference type="EMBL" id="LSBJ02000004">
    <property type="protein sequence ID" value="OAQ66805.1"/>
    <property type="molecule type" value="Genomic_DNA"/>
</dbReference>
<feature type="transmembrane region" description="Helical" evidence="6">
    <location>
        <begin position="138"/>
        <end position="158"/>
    </location>
</feature>
<evidence type="ECO:0000256" key="5">
    <source>
        <dbReference type="ARBA" id="ARBA00023136"/>
    </source>
</evidence>
<accession>A0A179FME3</accession>
<evidence type="ECO:0000313" key="8">
    <source>
        <dbReference type="EMBL" id="OAQ66805.1"/>
    </source>
</evidence>
<name>A0A179FME3_METCM</name>
<dbReference type="GO" id="GO:0022857">
    <property type="term" value="F:transmembrane transporter activity"/>
    <property type="evidence" value="ECO:0007669"/>
    <property type="project" value="InterPro"/>
</dbReference>
<keyword evidence="5 6" id="KW-0472">Membrane</keyword>
<keyword evidence="4 6" id="KW-1133">Transmembrane helix</keyword>
<evidence type="ECO:0000256" key="3">
    <source>
        <dbReference type="ARBA" id="ARBA00022692"/>
    </source>
</evidence>
<dbReference type="Pfam" id="PF07690">
    <property type="entry name" value="MFS_1"/>
    <property type="match status" value="1"/>
</dbReference>
<comment type="subcellular location">
    <subcellularLocation>
        <location evidence="1">Membrane</location>
        <topology evidence="1">Multi-pass membrane protein</topology>
    </subcellularLocation>
</comment>
<feature type="transmembrane region" description="Helical" evidence="6">
    <location>
        <begin position="170"/>
        <end position="191"/>
    </location>
</feature>
<gene>
    <name evidence="8" type="ORF">VFPPC_08318</name>
</gene>
<evidence type="ECO:0000256" key="4">
    <source>
        <dbReference type="ARBA" id="ARBA00022989"/>
    </source>
</evidence>
<dbReference type="OrthoDB" id="4934356at2759"/>
<evidence type="ECO:0000256" key="2">
    <source>
        <dbReference type="ARBA" id="ARBA00022448"/>
    </source>
</evidence>
<dbReference type="KEGG" id="pchm:VFPPC_08318"/>
<dbReference type="AlphaFoldDB" id="A0A179FME3"/>
<dbReference type="InterPro" id="IPR020846">
    <property type="entry name" value="MFS_dom"/>
</dbReference>
<feature type="transmembrane region" description="Helical" evidence="6">
    <location>
        <begin position="438"/>
        <end position="459"/>
    </location>
</feature>
<evidence type="ECO:0000313" key="9">
    <source>
        <dbReference type="Proteomes" id="UP000078397"/>
    </source>
</evidence>
<feature type="transmembrane region" description="Helical" evidence="6">
    <location>
        <begin position="203"/>
        <end position="226"/>
    </location>
</feature>
<comment type="caution">
    <text evidence="8">The sequence shown here is derived from an EMBL/GenBank/DDBJ whole genome shotgun (WGS) entry which is preliminary data.</text>
</comment>
<dbReference type="InterPro" id="IPR036259">
    <property type="entry name" value="MFS_trans_sf"/>
</dbReference>